<comment type="catalytic activity">
    <reaction evidence="6">
        <text>a fatty acyl-[ACP] + S-adenosyl-L-methionine = an N-acyl-L-homoserine lactone + S-methyl-5'-thioadenosine + holo-[ACP] + H(+)</text>
        <dbReference type="Rhea" id="RHEA:10096"/>
        <dbReference type="Rhea" id="RHEA-COMP:9685"/>
        <dbReference type="Rhea" id="RHEA-COMP:14125"/>
        <dbReference type="ChEBI" id="CHEBI:15378"/>
        <dbReference type="ChEBI" id="CHEBI:17509"/>
        <dbReference type="ChEBI" id="CHEBI:55474"/>
        <dbReference type="ChEBI" id="CHEBI:59789"/>
        <dbReference type="ChEBI" id="CHEBI:64479"/>
        <dbReference type="ChEBI" id="CHEBI:138651"/>
        <dbReference type="EC" id="2.3.1.184"/>
    </reaction>
</comment>
<dbReference type="Proteomes" id="UP000600946">
    <property type="component" value="Unassembled WGS sequence"/>
</dbReference>
<dbReference type="Pfam" id="PF00765">
    <property type="entry name" value="Autoind_synth"/>
    <property type="match status" value="1"/>
</dbReference>
<accession>A0ABQ2ZMY5</accession>
<gene>
    <name evidence="8" type="ORF">GCM10010326_08170</name>
</gene>
<evidence type="ECO:0000256" key="3">
    <source>
        <dbReference type="ARBA" id="ARBA00022679"/>
    </source>
</evidence>
<dbReference type="PRINTS" id="PR01549">
    <property type="entry name" value="AUTOINDCRSYN"/>
</dbReference>
<name>A0ABQ2ZMY5_9ACTN</name>
<comment type="caution">
    <text evidence="8">The sequence shown here is derived from an EMBL/GenBank/DDBJ whole genome shotgun (WGS) entry which is preliminary data.</text>
</comment>
<keyword evidence="4" id="KW-0949">S-adenosyl-L-methionine</keyword>
<dbReference type="InterPro" id="IPR001690">
    <property type="entry name" value="Autoind_synthase"/>
</dbReference>
<dbReference type="PROSITE" id="PS51187">
    <property type="entry name" value="AUTOINDUCER_SYNTH_2"/>
    <property type="match status" value="1"/>
</dbReference>
<feature type="region of interest" description="Disordered" evidence="7">
    <location>
        <begin position="1"/>
        <end position="22"/>
    </location>
</feature>
<reference evidence="9" key="1">
    <citation type="journal article" date="2019" name="Int. J. Syst. Evol. Microbiol.">
        <title>The Global Catalogue of Microorganisms (GCM) 10K type strain sequencing project: providing services to taxonomists for standard genome sequencing and annotation.</title>
        <authorList>
            <consortium name="The Broad Institute Genomics Platform"/>
            <consortium name="The Broad Institute Genome Sequencing Center for Infectious Disease"/>
            <person name="Wu L."/>
            <person name="Ma J."/>
        </authorList>
    </citation>
    <scope>NUCLEOTIDE SEQUENCE [LARGE SCALE GENOMIC DNA]</scope>
    <source>
        <strain evidence="9">JCM 4594</strain>
    </source>
</reference>
<dbReference type="EMBL" id="BMUU01000001">
    <property type="protein sequence ID" value="GGY17999.1"/>
    <property type="molecule type" value="Genomic_DNA"/>
</dbReference>
<dbReference type="PANTHER" id="PTHR39322:SF1">
    <property type="entry name" value="ISOVALERYL-HOMOSERINE LACTONE SYNTHASE"/>
    <property type="match status" value="1"/>
</dbReference>
<organism evidence="8 9">
    <name type="scientific">Streptomyces xanthochromogenes</name>
    <dbReference type="NCBI Taxonomy" id="67384"/>
    <lineage>
        <taxon>Bacteria</taxon>
        <taxon>Bacillati</taxon>
        <taxon>Actinomycetota</taxon>
        <taxon>Actinomycetes</taxon>
        <taxon>Kitasatosporales</taxon>
        <taxon>Streptomycetaceae</taxon>
        <taxon>Streptomyces</taxon>
    </lineage>
</organism>
<evidence type="ECO:0000256" key="5">
    <source>
        <dbReference type="ARBA" id="ARBA00022929"/>
    </source>
</evidence>
<keyword evidence="2" id="KW-0673">Quorum sensing</keyword>
<keyword evidence="9" id="KW-1185">Reference proteome</keyword>
<proteinExistence type="predicted"/>
<evidence type="ECO:0000256" key="4">
    <source>
        <dbReference type="ARBA" id="ARBA00022691"/>
    </source>
</evidence>
<evidence type="ECO:0000256" key="2">
    <source>
        <dbReference type="ARBA" id="ARBA00022654"/>
    </source>
</evidence>
<evidence type="ECO:0000256" key="1">
    <source>
        <dbReference type="ARBA" id="ARBA00012340"/>
    </source>
</evidence>
<dbReference type="InterPro" id="IPR016181">
    <property type="entry name" value="Acyl_CoA_acyltransferase"/>
</dbReference>
<evidence type="ECO:0000313" key="9">
    <source>
        <dbReference type="Proteomes" id="UP000600946"/>
    </source>
</evidence>
<dbReference type="Gene3D" id="3.40.630.30">
    <property type="match status" value="1"/>
</dbReference>
<evidence type="ECO:0000256" key="7">
    <source>
        <dbReference type="SAM" id="MobiDB-lite"/>
    </source>
</evidence>
<dbReference type="InterPro" id="IPR018311">
    <property type="entry name" value="Autoind_synth_CS"/>
</dbReference>
<evidence type="ECO:0000256" key="6">
    <source>
        <dbReference type="ARBA" id="ARBA00048576"/>
    </source>
</evidence>
<keyword evidence="5" id="KW-0071">Autoinducer synthesis</keyword>
<dbReference type="PROSITE" id="PS00949">
    <property type="entry name" value="AUTOINDUCER_SYNTH_1"/>
    <property type="match status" value="1"/>
</dbReference>
<evidence type="ECO:0000313" key="8">
    <source>
        <dbReference type="EMBL" id="GGY17999.1"/>
    </source>
</evidence>
<keyword evidence="3" id="KW-0808">Transferase</keyword>
<dbReference type="PANTHER" id="PTHR39322">
    <property type="entry name" value="ACYL-HOMOSERINE-LACTONE SYNTHASE"/>
    <property type="match status" value="1"/>
</dbReference>
<sequence>MRPRRPMGRQDGDPVTVSGGPVDQLARRELGPAPLVRVMFADPAAVNPAFNTPCLKINQFGRCTRHRTRRRAPFQMTSFAARDCTVLAGRAGEPRLSPALLEDMFRLRYEVFHRRLGWAVDVDNGLERDEFDDLDPVYAIAVHRPSKAVVGCVRVLPTTGPNMLRDVTAFHAALQGRPAPCSPHIWEASRFAIDPRVRPAPRLDPRGFQAVPRALLAAIGTYAAEHGVDQVVGLSGVTIEAKFHASGVPTTRIGDAPCHIGSVLCTAYSFAVADLVALGEPASPQGTSGQLIH</sequence>
<dbReference type="SUPFAM" id="SSF55729">
    <property type="entry name" value="Acyl-CoA N-acyltransferases (Nat)"/>
    <property type="match status" value="1"/>
</dbReference>
<protein>
    <recommendedName>
        <fullName evidence="1">acyl-homoserine-lactone synthase</fullName>
        <ecNumber evidence="1">2.3.1.184</ecNumber>
    </recommendedName>
</protein>
<dbReference type="EC" id="2.3.1.184" evidence="1"/>